<accession>A0A193FZS3</accession>
<evidence type="ECO:0000313" key="5">
    <source>
        <dbReference type="Proteomes" id="UP000092213"/>
    </source>
</evidence>
<dbReference type="AlphaFoldDB" id="A0A193FZS3"/>
<dbReference type="KEGG" id="bbro:BAU06_17205"/>
<protein>
    <submittedName>
        <fullName evidence="3">Uncharacterized protein</fullName>
    </submittedName>
</protein>
<gene>
    <name evidence="2" type="ORF">BAU06_17205</name>
    <name evidence="3" type="ORF">BAU08_17450</name>
</gene>
<dbReference type="EMBL" id="CP016171">
    <property type="protein sequence ID" value="ANN72893.1"/>
    <property type="molecule type" value="Genomic_DNA"/>
</dbReference>
<dbReference type="EMBL" id="CP016170">
    <property type="protein sequence ID" value="ANN67801.1"/>
    <property type="molecule type" value="Genomic_DNA"/>
</dbReference>
<sequence length="184" mass="20194">MYLKIAILLAGTGGFGNVQAQFPDNKIEQRQFLWRNSSFETYTMARTRYSGCVTNPGPATFDVRRGPLVGVQITVGGNCLAFIEWRYTQHRTTGDIDAFIRYTEIYDTEGLTAFVSVAFNKPAGARGVDYFQVQCGPALGTSPSCLGRSALLPSPTSGSLIAFNALAISVPLMFTGPYWQPMRR</sequence>
<evidence type="ECO:0000313" key="3">
    <source>
        <dbReference type="EMBL" id="ANN72893.1"/>
    </source>
</evidence>
<evidence type="ECO:0000313" key="2">
    <source>
        <dbReference type="EMBL" id="ANN67801.1"/>
    </source>
</evidence>
<reference evidence="4 5" key="1">
    <citation type="submission" date="2016-06" db="EMBL/GenBank/DDBJ databases">
        <title>Complete genome sequences of Bordetella bronchialis and Bordetella flabilis.</title>
        <authorList>
            <person name="LiPuma J.J."/>
            <person name="Spilker T."/>
        </authorList>
    </citation>
    <scope>NUCLEOTIDE SEQUENCE [LARGE SCALE GENOMIC DNA]</scope>
    <source>
        <strain evidence="3 5">AU17976</strain>
        <strain evidence="2 4">AU3182</strain>
    </source>
</reference>
<dbReference type="RefSeq" id="WP_066352637.1">
    <property type="nucleotide sequence ID" value="NZ_CBCSFJ010000020.1"/>
</dbReference>
<dbReference type="Proteomes" id="UP000092213">
    <property type="component" value="Chromosome"/>
</dbReference>
<keyword evidence="1" id="KW-0732">Signal</keyword>
<organism evidence="3 5">
    <name type="scientific">Bordetella bronchialis</name>
    <dbReference type="NCBI Taxonomy" id="463025"/>
    <lineage>
        <taxon>Bacteria</taxon>
        <taxon>Pseudomonadati</taxon>
        <taxon>Pseudomonadota</taxon>
        <taxon>Betaproteobacteria</taxon>
        <taxon>Burkholderiales</taxon>
        <taxon>Alcaligenaceae</taxon>
        <taxon>Bordetella</taxon>
    </lineage>
</organism>
<feature type="chain" id="PRO_5008258433" evidence="1">
    <location>
        <begin position="21"/>
        <end position="184"/>
    </location>
</feature>
<dbReference type="Proteomes" id="UP000091897">
    <property type="component" value="Chromosome"/>
</dbReference>
<feature type="signal peptide" evidence="1">
    <location>
        <begin position="1"/>
        <end position="20"/>
    </location>
</feature>
<name>A0A193FZS3_9BORD</name>
<proteinExistence type="predicted"/>
<evidence type="ECO:0000313" key="4">
    <source>
        <dbReference type="Proteomes" id="UP000091897"/>
    </source>
</evidence>
<keyword evidence="4" id="KW-1185">Reference proteome</keyword>
<evidence type="ECO:0000256" key="1">
    <source>
        <dbReference type="SAM" id="SignalP"/>
    </source>
</evidence>